<dbReference type="AlphaFoldDB" id="A0A7Y9C6S6"/>
<dbReference type="Proteomes" id="UP000535020">
    <property type="component" value="Unassembled WGS sequence"/>
</dbReference>
<dbReference type="InterPro" id="IPR026444">
    <property type="entry name" value="Secre_tail"/>
</dbReference>
<keyword evidence="1" id="KW-0732">Signal</keyword>
<dbReference type="NCBIfam" id="TIGR04183">
    <property type="entry name" value="Por_Secre_tail"/>
    <property type="match status" value="1"/>
</dbReference>
<dbReference type="InterPro" id="IPR013517">
    <property type="entry name" value="FG-GAP"/>
</dbReference>
<evidence type="ECO:0000259" key="2">
    <source>
        <dbReference type="Pfam" id="PF07593"/>
    </source>
</evidence>
<dbReference type="InterPro" id="IPR027039">
    <property type="entry name" value="Crtac1"/>
</dbReference>
<evidence type="ECO:0000256" key="1">
    <source>
        <dbReference type="ARBA" id="ARBA00022729"/>
    </source>
</evidence>
<dbReference type="Pfam" id="PF13517">
    <property type="entry name" value="FG-GAP_3"/>
    <property type="match status" value="2"/>
</dbReference>
<dbReference type="EMBL" id="JACBJI010000002">
    <property type="protein sequence ID" value="NYA70698.1"/>
    <property type="molecule type" value="Genomic_DNA"/>
</dbReference>
<name>A0A7Y9C6S6_9FLAO</name>
<feature type="domain" description="Secretion system C-terminal sorting" evidence="3">
    <location>
        <begin position="613"/>
        <end position="683"/>
    </location>
</feature>
<evidence type="ECO:0000259" key="3">
    <source>
        <dbReference type="Pfam" id="PF18962"/>
    </source>
</evidence>
<dbReference type="InterPro" id="IPR011519">
    <property type="entry name" value="UnbV_ASPIC"/>
</dbReference>
<accession>A0A7Y9C6S6</accession>
<organism evidence="4 5">
    <name type="scientific">Flavobacterium agri</name>
    <dbReference type="NCBI Taxonomy" id="2743471"/>
    <lineage>
        <taxon>Bacteria</taxon>
        <taxon>Pseudomonadati</taxon>
        <taxon>Bacteroidota</taxon>
        <taxon>Flavobacteriia</taxon>
        <taxon>Flavobacteriales</taxon>
        <taxon>Flavobacteriaceae</taxon>
        <taxon>Flavobacterium</taxon>
    </lineage>
</organism>
<dbReference type="Pfam" id="PF07593">
    <property type="entry name" value="UnbV_ASPIC"/>
    <property type="match status" value="1"/>
</dbReference>
<protein>
    <submittedName>
        <fullName evidence="4">VCBS repeat-containing protein</fullName>
    </submittedName>
</protein>
<sequence length="685" mass="73262">MAGVTYYIAWDNRWNALGFDFQLIEAPFVPSPCFVATPVTAGTYTVGAIDGGNISTSCSTATLAKWYRYTPTQDYHLTVTSDLPQNLCKDTNFSVYTGSCSGILTCVSSDDNSGVLACNSGNTNSNLSKKTFDVVGGTTYYIAWDNRWSAAGFDFQIIEEVIVVPVNYTTQVIGTLSMGDYNNCVVDMNGDGKDDIASVNNTSLRVNYQGAGGAFEVGYFTVPGPSMMPSWSIAAGDYNKDGYNDLLLGNGSGLSFWRSNAGGTAYTSITPGQYIFCQRTNFIDINNDGNLDAFSCHDVAPNCYYMNDGSANMTFYQSSGANLFGSVGGNYASIWTDYDNDGDSDLFISKCSGPPCELHRNNGNGTFTDVAYVSGINFTPVQSWSSSIGDFDNDGDMDILVGSNGGVPTRLYRNDLDLNAGPDMFTNITMGSGFDSNLSSNRDYVAYDFDNDGFLDILGGGGKIMFNQGDNSFLPTAYAGMTVGSIGDLNGDGFLDILIGTSIKYAIPNGNNWFAVNLHGIQSNSNGIGARVEIYGSWGKQIRDIRSGEGFEYMSTLNAHFGLGSATTVDQVIIRWPSGVVDTIQNPTSNQLLSVVEGSSLATHDPNAGVFSVYPNPTSDVLTISHSNAIPSVTSVEIFDLGGRLVASPALVNDSVSVKNLSQGTYILVLRADGGKAFSQKFIKK</sequence>
<comment type="caution">
    <text evidence="4">The sequence shown here is derived from an EMBL/GenBank/DDBJ whole genome shotgun (WGS) entry which is preliminary data.</text>
</comment>
<dbReference type="Gene3D" id="2.130.10.130">
    <property type="entry name" value="Integrin alpha, N-terminal"/>
    <property type="match status" value="1"/>
</dbReference>
<dbReference type="PANTHER" id="PTHR16026:SF0">
    <property type="entry name" value="CARTILAGE ACIDIC PROTEIN 1"/>
    <property type="match status" value="1"/>
</dbReference>
<evidence type="ECO:0000313" key="5">
    <source>
        <dbReference type="Proteomes" id="UP000535020"/>
    </source>
</evidence>
<dbReference type="PANTHER" id="PTHR16026">
    <property type="entry name" value="CARTILAGE ACIDIC PROTEIN 1"/>
    <property type="match status" value="1"/>
</dbReference>
<reference evidence="4 5" key="1">
    <citation type="submission" date="2020-07" db="EMBL/GenBank/DDBJ databases">
        <authorList>
            <person name="Sun Q."/>
        </authorList>
    </citation>
    <scope>NUCLEOTIDE SEQUENCE [LARGE SCALE GENOMIC DNA]</scope>
    <source>
        <strain evidence="4 5">MAH-1</strain>
    </source>
</reference>
<keyword evidence="5" id="KW-1185">Reference proteome</keyword>
<proteinExistence type="predicted"/>
<dbReference type="SUPFAM" id="SSF69318">
    <property type="entry name" value="Integrin alpha N-terminal domain"/>
    <property type="match status" value="2"/>
</dbReference>
<dbReference type="InterPro" id="IPR028994">
    <property type="entry name" value="Integrin_alpha_N"/>
</dbReference>
<gene>
    <name evidence="4" type="ORF">HZF10_07190</name>
</gene>
<feature type="domain" description="ASPIC/UnbV" evidence="2">
    <location>
        <begin position="527"/>
        <end position="593"/>
    </location>
</feature>
<dbReference type="Pfam" id="PF18962">
    <property type="entry name" value="Por_Secre_tail"/>
    <property type="match status" value="1"/>
</dbReference>
<evidence type="ECO:0000313" key="4">
    <source>
        <dbReference type="EMBL" id="NYA70698.1"/>
    </source>
</evidence>